<accession>I0EM16</accession>
<evidence type="ECO:0000256" key="1">
    <source>
        <dbReference type="SAM" id="MobiDB-lite"/>
    </source>
</evidence>
<evidence type="ECO:0000313" key="3">
    <source>
        <dbReference type="Proteomes" id="UP000005010"/>
    </source>
</evidence>
<dbReference type="PROSITE" id="PS51257">
    <property type="entry name" value="PROKAR_LIPOPROTEIN"/>
    <property type="match status" value="1"/>
</dbReference>
<name>I0EM16_HELC0</name>
<dbReference type="RefSeq" id="WP_014660855.1">
    <property type="nucleotide sequence ID" value="NC_017737.1"/>
</dbReference>
<feature type="region of interest" description="Disordered" evidence="1">
    <location>
        <begin position="276"/>
        <end position="299"/>
    </location>
</feature>
<dbReference type="Proteomes" id="UP000005010">
    <property type="component" value="Chromosome"/>
</dbReference>
<gene>
    <name evidence="2" type="ordered locus">HCW_03530</name>
</gene>
<reference evidence="3" key="1">
    <citation type="submission" date="2012-04" db="EMBL/GenBank/DDBJ databases">
        <title>Complete genome sequence of Helicobacter cetorum strain MIT 00-7128.</title>
        <authorList>
            <person name="Kersulyte D."/>
            <person name="Berg D.E."/>
        </authorList>
    </citation>
    <scope>NUCLEOTIDE SEQUENCE [LARGE SCALE GENOMIC DNA]</scope>
    <source>
        <strain evidence="3">MIT 00-7128</strain>
    </source>
</reference>
<proteinExistence type="predicted"/>
<keyword evidence="3" id="KW-1185">Reference proteome</keyword>
<dbReference type="EMBL" id="CP003479">
    <property type="protein sequence ID" value="AFI03985.1"/>
    <property type="molecule type" value="Genomic_DNA"/>
</dbReference>
<dbReference type="PATRIC" id="fig|182217.3.peg.753"/>
<protein>
    <recommendedName>
        <fullName evidence="4">Lipoprotein</fullName>
    </recommendedName>
</protein>
<organism evidence="2 3">
    <name type="scientific">Helicobacter cetorum (strain ATCC BAA-429 / MIT 00-7128)</name>
    <dbReference type="NCBI Taxonomy" id="182217"/>
    <lineage>
        <taxon>Bacteria</taxon>
        <taxon>Pseudomonadati</taxon>
        <taxon>Campylobacterota</taxon>
        <taxon>Epsilonproteobacteria</taxon>
        <taxon>Campylobacterales</taxon>
        <taxon>Helicobacteraceae</taxon>
        <taxon>Helicobacter</taxon>
    </lineage>
</organism>
<evidence type="ECO:0000313" key="2">
    <source>
        <dbReference type="EMBL" id="AFI03985.1"/>
    </source>
</evidence>
<dbReference type="HOGENOM" id="CLU_929904_0_0_7"/>
<dbReference type="KEGG" id="hce:HCW_03530"/>
<sequence>MSYKSFLLSVGVSVILVGCGSLESIVNPELAMRKAAKQTILSLENSAKQLYSKQKEMNDKQSEEIIKSLSQNLTPLFKPRNEQEFKTHNDDLNTLLWYSRCEVYYGNRPISGLGYLARFNLDAYNEFMKKLFQSSNTQIMDVESELNQAPFKSLSETKKESLAKGLTLRQMGLTGDTKKRLDKEIDTKINQRMEEDKNNNQEMQTTCRAFYKTTNLILKPLLAQRILEIDKIQEYQSNKPLREKKYQEAKRFIETTPFAEPSDKKLLEYRAAFKASGSDFDDSLSKKQQEIKRAKENTN</sequence>
<feature type="compositionally biased region" description="Basic and acidic residues" evidence="1">
    <location>
        <begin position="283"/>
        <end position="299"/>
    </location>
</feature>
<dbReference type="STRING" id="182217.HCW_03530"/>
<evidence type="ECO:0008006" key="4">
    <source>
        <dbReference type="Google" id="ProtNLM"/>
    </source>
</evidence>
<dbReference type="AlphaFoldDB" id="I0EM16"/>